<sequence length="57" mass="6747">QPIRKPYYKHKALKLEDRGFPETELLSREVCSLPMNVEIDDEQIDYVIKTVRSFHGL</sequence>
<evidence type="ECO:0000313" key="1">
    <source>
        <dbReference type="EMBL" id="GAF87567.1"/>
    </source>
</evidence>
<name>X0THG2_9ZZZZ</name>
<reference evidence="1" key="1">
    <citation type="journal article" date="2014" name="Front. Microbiol.">
        <title>High frequency of phylogenetically diverse reductive dehalogenase-homologous genes in deep subseafloor sedimentary metagenomes.</title>
        <authorList>
            <person name="Kawai M."/>
            <person name="Futagami T."/>
            <person name="Toyoda A."/>
            <person name="Takaki Y."/>
            <person name="Nishi S."/>
            <person name="Hori S."/>
            <person name="Arai W."/>
            <person name="Tsubouchi T."/>
            <person name="Morono Y."/>
            <person name="Uchiyama I."/>
            <person name="Ito T."/>
            <person name="Fujiyama A."/>
            <person name="Inagaki F."/>
            <person name="Takami H."/>
        </authorList>
    </citation>
    <scope>NUCLEOTIDE SEQUENCE</scope>
    <source>
        <strain evidence="1">Expedition CK06-06</strain>
    </source>
</reference>
<comment type="caution">
    <text evidence="1">The sequence shown here is derived from an EMBL/GenBank/DDBJ whole genome shotgun (WGS) entry which is preliminary data.</text>
</comment>
<organism evidence="1">
    <name type="scientific">marine sediment metagenome</name>
    <dbReference type="NCBI Taxonomy" id="412755"/>
    <lineage>
        <taxon>unclassified sequences</taxon>
        <taxon>metagenomes</taxon>
        <taxon>ecological metagenomes</taxon>
    </lineage>
</organism>
<dbReference type="AlphaFoldDB" id="X0THG2"/>
<dbReference type="InterPro" id="IPR015424">
    <property type="entry name" value="PyrdxlP-dep_Trfase"/>
</dbReference>
<dbReference type="Gene3D" id="3.90.1150.10">
    <property type="entry name" value="Aspartate Aminotransferase, domain 1"/>
    <property type="match status" value="1"/>
</dbReference>
<gene>
    <name evidence="1" type="ORF">S01H1_25141</name>
</gene>
<evidence type="ECO:0008006" key="2">
    <source>
        <dbReference type="Google" id="ProtNLM"/>
    </source>
</evidence>
<feature type="non-terminal residue" evidence="1">
    <location>
        <position position="1"/>
    </location>
</feature>
<dbReference type="InterPro" id="IPR015422">
    <property type="entry name" value="PyrdxlP-dep_Trfase_small"/>
</dbReference>
<dbReference type="InterPro" id="IPR000653">
    <property type="entry name" value="DegT/StrS_aminotransferase"/>
</dbReference>
<proteinExistence type="predicted"/>
<dbReference type="EMBL" id="BARS01015157">
    <property type="protein sequence ID" value="GAF87567.1"/>
    <property type="molecule type" value="Genomic_DNA"/>
</dbReference>
<dbReference type="Pfam" id="PF01041">
    <property type="entry name" value="DegT_DnrJ_EryC1"/>
    <property type="match status" value="1"/>
</dbReference>
<protein>
    <recommendedName>
        <fullName evidence="2">Aminotransferase DegT</fullName>
    </recommendedName>
</protein>
<accession>X0THG2</accession>
<dbReference type="SUPFAM" id="SSF53383">
    <property type="entry name" value="PLP-dependent transferases"/>
    <property type="match status" value="1"/>
</dbReference>